<dbReference type="SUPFAM" id="SSF54211">
    <property type="entry name" value="Ribosomal protein S5 domain 2-like"/>
    <property type="match status" value="1"/>
</dbReference>
<dbReference type="GO" id="GO:0006515">
    <property type="term" value="P:protein quality control for misfolded or incompletely synthesized proteins"/>
    <property type="evidence" value="ECO:0007669"/>
    <property type="project" value="UniProtKB-UniRule"/>
</dbReference>
<evidence type="ECO:0000256" key="11">
    <source>
        <dbReference type="PIRNR" id="PIRNR001174"/>
    </source>
</evidence>
<dbReference type="FunFam" id="1.20.5.5270:FF:000002">
    <property type="entry name" value="Lon protease homolog"/>
    <property type="match status" value="1"/>
</dbReference>
<dbReference type="GO" id="GO:0004252">
    <property type="term" value="F:serine-type endopeptidase activity"/>
    <property type="evidence" value="ECO:0007669"/>
    <property type="project" value="UniProtKB-UniRule"/>
</dbReference>
<dbReference type="PROSITE" id="PS01046">
    <property type="entry name" value="LON_SER"/>
    <property type="match status" value="1"/>
</dbReference>
<dbReference type="NCBIfam" id="NF008053">
    <property type="entry name" value="PRK10787.1"/>
    <property type="match status" value="1"/>
</dbReference>
<comment type="subunit">
    <text evidence="10 11">Homohexamer. Organized in a ring with a central cavity.</text>
</comment>
<dbReference type="Pfam" id="PF00004">
    <property type="entry name" value="AAA"/>
    <property type="match status" value="1"/>
</dbReference>
<organism evidence="19 20">
    <name type="scientific">Acetobacter oeni</name>
    <dbReference type="NCBI Taxonomy" id="304077"/>
    <lineage>
        <taxon>Bacteria</taxon>
        <taxon>Pseudomonadati</taxon>
        <taxon>Pseudomonadota</taxon>
        <taxon>Alphaproteobacteria</taxon>
        <taxon>Acetobacterales</taxon>
        <taxon>Acetobacteraceae</taxon>
        <taxon>Acetobacter</taxon>
    </lineage>
</organism>
<feature type="domain" description="Lon N-terminal" evidence="18">
    <location>
        <begin position="62"/>
        <end position="255"/>
    </location>
</feature>
<dbReference type="InterPro" id="IPR027543">
    <property type="entry name" value="Lon_bac"/>
</dbReference>
<dbReference type="SUPFAM" id="SSF52540">
    <property type="entry name" value="P-loop containing nucleoside triphosphate hydrolases"/>
    <property type="match status" value="1"/>
</dbReference>
<comment type="subcellular location">
    <subcellularLocation>
        <location evidence="1 10 11">Cytoplasm</location>
    </subcellularLocation>
</comment>
<dbReference type="GO" id="GO:0034605">
    <property type="term" value="P:cellular response to heat"/>
    <property type="evidence" value="ECO:0007669"/>
    <property type="project" value="UniProtKB-UniRule"/>
</dbReference>
<evidence type="ECO:0000256" key="8">
    <source>
        <dbReference type="ARBA" id="ARBA00023016"/>
    </source>
</evidence>
<accession>A0A511XIV1</accession>
<feature type="active site" evidence="10 12">
    <location>
        <position position="772"/>
    </location>
</feature>
<keyword evidence="4 10" id="KW-0547">Nucleotide-binding</keyword>
<dbReference type="FunFam" id="3.30.230.10:FF:000010">
    <property type="entry name" value="Lon protease"/>
    <property type="match status" value="1"/>
</dbReference>
<dbReference type="InterPro" id="IPR027417">
    <property type="entry name" value="P-loop_NTPase"/>
</dbReference>
<keyword evidence="7 10" id="KW-0067">ATP-binding</keyword>
<dbReference type="Gene3D" id="3.30.230.10">
    <property type="match status" value="1"/>
</dbReference>
<dbReference type="GO" id="GO:0005524">
    <property type="term" value="F:ATP binding"/>
    <property type="evidence" value="ECO:0007669"/>
    <property type="project" value="UniProtKB-UniRule"/>
</dbReference>
<dbReference type="Pfam" id="PF02190">
    <property type="entry name" value="LON_substr_bdg"/>
    <property type="match status" value="1"/>
</dbReference>
<dbReference type="Gene3D" id="1.20.5.5270">
    <property type="match status" value="1"/>
</dbReference>
<dbReference type="PRINTS" id="PR00830">
    <property type="entry name" value="ENDOLAPTASE"/>
</dbReference>
<dbReference type="FunFam" id="3.40.50.300:FF:000021">
    <property type="entry name" value="Lon protease homolog"/>
    <property type="match status" value="1"/>
</dbReference>
<dbReference type="SUPFAM" id="SSF88697">
    <property type="entry name" value="PUA domain-like"/>
    <property type="match status" value="1"/>
</dbReference>
<dbReference type="InterPro" id="IPR020568">
    <property type="entry name" value="Ribosomal_Su5_D2-typ_SF"/>
</dbReference>
<evidence type="ECO:0000256" key="4">
    <source>
        <dbReference type="ARBA" id="ARBA00022741"/>
    </source>
</evidence>
<dbReference type="InterPro" id="IPR054594">
    <property type="entry name" value="Lon_lid"/>
</dbReference>
<feature type="binding site" evidence="10 13">
    <location>
        <begin position="407"/>
        <end position="414"/>
    </location>
    <ligand>
        <name>ATP</name>
        <dbReference type="ChEBI" id="CHEBI:30616"/>
    </ligand>
</feature>
<evidence type="ECO:0000256" key="12">
    <source>
        <dbReference type="PIRSR" id="PIRSR001174-1"/>
    </source>
</evidence>
<name>A0A511XIV1_9PROT</name>
<dbReference type="HAMAP" id="MF_01973">
    <property type="entry name" value="lon_bact"/>
    <property type="match status" value="1"/>
</dbReference>
<evidence type="ECO:0000313" key="20">
    <source>
        <dbReference type="Proteomes" id="UP000321746"/>
    </source>
</evidence>
<dbReference type="InterPro" id="IPR003959">
    <property type="entry name" value="ATPase_AAA_core"/>
</dbReference>
<dbReference type="Pfam" id="PF22667">
    <property type="entry name" value="Lon_lid"/>
    <property type="match status" value="1"/>
</dbReference>
<dbReference type="InterPro" id="IPR015947">
    <property type="entry name" value="PUA-like_sf"/>
</dbReference>
<keyword evidence="3 10" id="KW-0645">Protease</keyword>
<feature type="active site" evidence="10 12">
    <location>
        <position position="729"/>
    </location>
</feature>
<dbReference type="EC" id="3.4.21.53" evidence="10 11"/>
<dbReference type="InterPro" id="IPR008268">
    <property type="entry name" value="Peptidase_S16_AS"/>
</dbReference>
<dbReference type="AlphaFoldDB" id="A0A511XIV1"/>
<dbReference type="Gene3D" id="3.40.50.300">
    <property type="entry name" value="P-loop containing nucleotide triphosphate hydrolases"/>
    <property type="match status" value="1"/>
</dbReference>
<dbReference type="SMART" id="SM00382">
    <property type="entry name" value="AAA"/>
    <property type="match status" value="1"/>
</dbReference>
<comment type="caution">
    <text evidence="19">The sequence shown here is derived from an EMBL/GenBank/DDBJ whole genome shotgun (WGS) entry which is preliminary data.</text>
</comment>
<dbReference type="CDD" id="cd19500">
    <property type="entry name" value="RecA-like_Lon"/>
    <property type="match status" value="1"/>
</dbReference>
<dbReference type="InterPro" id="IPR004815">
    <property type="entry name" value="Lon_bac/euk-typ"/>
</dbReference>
<dbReference type="PROSITE" id="PS51787">
    <property type="entry name" value="LON_N"/>
    <property type="match status" value="1"/>
</dbReference>
<dbReference type="Gene3D" id="1.10.8.60">
    <property type="match status" value="1"/>
</dbReference>
<dbReference type="EMBL" id="BJYG01000011">
    <property type="protein sequence ID" value="GEN62876.1"/>
    <property type="molecule type" value="Genomic_DNA"/>
</dbReference>
<evidence type="ECO:0000256" key="15">
    <source>
        <dbReference type="RuleBase" id="RU000591"/>
    </source>
</evidence>
<dbReference type="Gene3D" id="2.30.130.40">
    <property type="entry name" value="LON domain-like"/>
    <property type="match status" value="1"/>
</dbReference>
<keyword evidence="8 10" id="KW-0346">Stress response</keyword>
<protein>
    <recommendedName>
        <fullName evidence="10 11">Lon protease</fullName>
        <ecNumber evidence="10 11">3.4.21.53</ecNumber>
    </recommendedName>
    <alternativeName>
        <fullName evidence="10">ATP-dependent protease La</fullName>
    </alternativeName>
</protein>
<evidence type="ECO:0000256" key="7">
    <source>
        <dbReference type="ARBA" id="ARBA00022840"/>
    </source>
</evidence>
<evidence type="ECO:0000256" key="9">
    <source>
        <dbReference type="ARBA" id="ARBA00050665"/>
    </source>
</evidence>
<dbReference type="Proteomes" id="UP000321746">
    <property type="component" value="Unassembled WGS sequence"/>
</dbReference>
<dbReference type="GO" id="GO:0016887">
    <property type="term" value="F:ATP hydrolysis activity"/>
    <property type="evidence" value="ECO:0007669"/>
    <property type="project" value="UniProtKB-UniRule"/>
</dbReference>
<comment type="function">
    <text evidence="10">ATP-dependent serine protease that mediates the selective degradation of mutant and abnormal proteins as well as certain short-lived regulatory proteins. Required for cellular homeostasis and for survival from DNA damage and developmental changes induced by stress. Degrades polypeptides processively to yield small peptide fragments that are 5 to 10 amino acids long. Binds to DNA in a double-stranded, site-specific manner.</text>
</comment>
<evidence type="ECO:0000256" key="3">
    <source>
        <dbReference type="ARBA" id="ARBA00022670"/>
    </source>
</evidence>
<dbReference type="InterPro" id="IPR027065">
    <property type="entry name" value="Lon_Prtase"/>
</dbReference>
<dbReference type="PIRSF" id="PIRSF001174">
    <property type="entry name" value="Lon_proteas"/>
    <property type="match status" value="1"/>
</dbReference>
<dbReference type="Pfam" id="PF05362">
    <property type="entry name" value="Lon_C"/>
    <property type="match status" value="1"/>
</dbReference>
<comment type="induction">
    <text evidence="10">By heat shock.</text>
</comment>
<keyword evidence="5 10" id="KW-0378">Hydrolase</keyword>
<evidence type="ECO:0000256" key="1">
    <source>
        <dbReference type="ARBA" id="ARBA00004496"/>
    </source>
</evidence>
<dbReference type="InterPro" id="IPR003111">
    <property type="entry name" value="Lon_prtase_N"/>
</dbReference>
<feature type="region of interest" description="Disordered" evidence="16">
    <location>
        <begin position="19"/>
        <end position="41"/>
    </location>
</feature>
<evidence type="ECO:0000256" key="14">
    <source>
        <dbReference type="PROSITE-ProRule" id="PRU01122"/>
    </source>
</evidence>
<dbReference type="Gene3D" id="1.20.58.1480">
    <property type="match status" value="1"/>
</dbReference>
<dbReference type="PROSITE" id="PS51786">
    <property type="entry name" value="LON_PROTEOLYTIC"/>
    <property type="match status" value="1"/>
</dbReference>
<evidence type="ECO:0000256" key="10">
    <source>
        <dbReference type="HAMAP-Rule" id="MF_01973"/>
    </source>
</evidence>
<keyword evidence="6 10" id="KW-0720">Serine protease</keyword>
<dbReference type="GO" id="GO:0043565">
    <property type="term" value="F:sequence-specific DNA binding"/>
    <property type="evidence" value="ECO:0007669"/>
    <property type="project" value="UniProtKB-UniRule"/>
</dbReference>
<dbReference type="InterPro" id="IPR014721">
    <property type="entry name" value="Ribsml_uS5_D2-typ_fold_subgr"/>
</dbReference>
<keyword evidence="20" id="KW-1185">Reference proteome</keyword>
<feature type="domain" description="Lon proteolytic" evidence="17">
    <location>
        <begin position="642"/>
        <end position="823"/>
    </location>
</feature>
<proteinExistence type="evidence at transcript level"/>
<dbReference type="InterPro" id="IPR046336">
    <property type="entry name" value="Lon_prtase_N_sf"/>
</dbReference>
<evidence type="ECO:0000256" key="6">
    <source>
        <dbReference type="ARBA" id="ARBA00022825"/>
    </source>
</evidence>
<dbReference type="SMART" id="SM00464">
    <property type="entry name" value="LON"/>
    <property type="match status" value="1"/>
</dbReference>
<evidence type="ECO:0000259" key="17">
    <source>
        <dbReference type="PROSITE" id="PS51786"/>
    </source>
</evidence>
<evidence type="ECO:0000256" key="13">
    <source>
        <dbReference type="PIRSR" id="PIRSR001174-2"/>
    </source>
</evidence>
<evidence type="ECO:0000313" key="19">
    <source>
        <dbReference type="EMBL" id="GEN62876.1"/>
    </source>
</evidence>
<dbReference type="PANTHER" id="PTHR10046">
    <property type="entry name" value="ATP DEPENDENT LON PROTEASE FAMILY MEMBER"/>
    <property type="match status" value="1"/>
</dbReference>
<evidence type="ECO:0000256" key="5">
    <source>
        <dbReference type="ARBA" id="ARBA00022801"/>
    </source>
</evidence>
<gene>
    <name evidence="10 19" type="primary">lon</name>
    <name evidence="19" type="ORF">AOE01nite_11000</name>
</gene>
<sequence>MRIAGSSIQEVAYFMTEKKKTSAPRRKRASKAEAAPVTADVEKAGPADSVTAVAEVPSSDRVAVLPLRDIVVFPHMIVPLFVGREKSVRALESVTKDDKHILLLAQKDAAQDDPGPDDVYRFGTISTILQLLKLPDGTVKVLVEGNRRARVTKLLEVDGHFEAEIEPVVEETTANEETEALARAVVGQFEQYIKLNKKIAAEVMVSLNQISDLSKLADTVASHLNLKISEKQDILELPSVTKQLEKILAHMEAEIGVLQVEKRIRNRVKRQMEKTQREYYLNEQLKAIQKELGEGEDGKDETAELEEKIAKTKLSKEAREKAMAELKKLRAMSPMSAESTVVRNYLDWLLGVPWKKRTKVKNDLAEAEKVLDEDHYALEKVKERILEYLAVQTRSQKLKGPILCLVGPPGVGKTTLARSIAKATGRHYVRMSLGGVRDESEIRGHRRTYIGSMPGKIIQGMKKAKVSNPLFLLDEIDKLGADWRGDPSSALLEVLDPEQNSTFADHYLEVDYDLSDVLFVTTANSLNMPQPLLDRMEIIRLSGYTEDEKVNIARRHLIAKQSEAHNLKPDEWSISDDALLELIRSYTREAGVRSLEREIARLARKVVKEIVTGKAKKVAITVKNLGKFAGVKRFSHGETEAVDMVGVVTGLAWTEVGGEILTIESVMVPGKGAVKQTGKLGDVMQESVSAALSYVRSRATRFGIKPTLFEKRDIHVHVPEGATPKDGPSAGIAMATSLVSVLTGIPVRRDVAMTGEITLRGRVLPIGGLKEKLLAAMRAGIKTVFLPKDNEKDIAELPDAVKKNLELVPVSHVDEVIDRALVRLPVPIEWEEESESMTPIAASGTPVAVAH</sequence>
<dbReference type="InterPro" id="IPR003593">
    <property type="entry name" value="AAA+_ATPase"/>
</dbReference>
<dbReference type="GO" id="GO:0004176">
    <property type="term" value="F:ATP-dependent peptidase activity"/>
    <property type="evidence" value="ECO:0007669"/>
    <property type="project" value="UniProtKB-UniRule"/>
</dbReference>
<reference evidence="19 20" key="1">
    <citation type="submission" date="2019-07" db="EMBL/GenBank/DDBJ databases">
        <title>Whole genome shotgun sequence of Acetobacter oeni NBRC 105207.</title>
        <authorList>
            <person name="Hosoyama A."/>
            <person name="Uohara A."/>
            <person name="Ohji S."/>
            <person name="Ichikawa N."/>
        </authorList>
    </citation>
    <scope>NUCLEOTIDE SEQUENCE [LARGE SCALE GENOMIC DNA]</scope>
    <source>
        <strain evidence="19 20">NBRC 105207</strain>
    </source>
</reference>
<dbReference type="GO" id="GO:0005737">
    <property type="term" value="C:cytoplasm"/>
    <property type="evidence" value="ECO:0007669"/>
    <property type="project" value="UniProtKB-SubCell"/>
</dbReference>
<comment type="similarity">
    <text evidence="10 11 14 15">Belongs to the peptidase S16 family.</text>
</comment>
<keyword evidence="2 10" id="KW-0963">Cytoplasm</keyword>
<evidence type="ECO:0000256" key="2">
    <source>
        <dbReference type="ARBA" id="ARBA00022490"/>
    </source>
</evidence>
<evidence type="ECO:0000256" key="16">
    <source>
        <dbReference type="SAM" id="MobiDB-lite"/>
    </source>
</evidence>
<evidence type="ECO:0000259" key="18">
    <source>
        <dbReference type="PROSITE" id="PS51787"/>
    </source>
</evidence>
<dbReference type="NCBIfam" id="TIGR00763">
    <property type="entry name" value="lon"/>
    <property type="match status" value="1"/>
</dbReference>
<dbReference type="InterPro" id="IPR008269">
    <property type="entry name" value="Lon_proteolytic"/>
</dbReference>
<comment type="catalytic activity">
    <reaction evidence="9 10 11 14">
        <text>Hydrolysis of proteins in presence of ATP.</text>
        <dbReference type="EC" id="3.4.21.53"/>
    </reaction>
</comment>